<organism evidence="2 3">
    <name type="scientific">Hohenbuehelia grisea</name>
    <dbReference type="NCBI Taxonomy" id="104357"/>
    <lineage>
        <taxon>Eukaryota</taxon>
        <taxon>Fungi</taxon>
        <taxon>Dikarya</taxon>
        <taxon>Basidiomycota</taxon>
        <taxon>Agaricomycotina</taxon>
        <taxon>Agaricomycetes</taxon>
        <taxon>Agaricomycetidae</taxon>
        <taxon>Agaricales</taxon>
        <taxon>Pleurotineae</taxon>
        <taxon>Pleurotaceae</taxon>
        <taxon>Hohenbuehelia</taxon>
    </lineage>
</organism>
<evidence type="ECO:0000256" key="1">
    <source>
        <dbReference type="SAM" id="MobiDB-lite"/>
    </source>
</evidence>
<keyword evidence="3" id="KW-1185">Reference proteome</keyword>
<reference evidence="3" key="1">
    <citation type="submission" date="2024-06" db="EMBL/GenBank/DDBJ databases">
        <title>Multi-omics analyses provide insights into the biosynthesis of the anticancer antibiotic pleurotin in Hohenbuehelia grisea.</title>
        <authorList>
            <person name="Weaver J.A."/>
            <person name="Alberti F."/>
        </authorList>
    </citation>
    <scope>NUCLEOTIDE SEQUENCE [LARGE SCALE GENOMIC DNA]</scope>
    <source>
        <strain evidence="3">T-177</strain>
    </source>
</reference>
<dbReference type="EMBL" id="JASNQZ010000005">
    <property type="protein sequence ID" value="KAL0957564.1"/>
    <property type="molecule type" value="Genomic_DNA"/>
</dbReference>
<gene>
    <name evidence="2" type="ORF">HGRIS_001349</name>
</gene>
<evidence type="ECO:0000313" key="3">
    <source>
        <dbReference type="Proteomes" id="UP001556367"/>
    </source>
</evidence>
<dbReference type="Proteomes" id="UP001556367">
    <property type="component" value="Unassembled WGS sequence"/>
</dbReference>
<feature type="region of interest" description="Disordered" evidence="1">
    <location>
        <begin position="66"/>
        <end position="89"/>
    </location>
</feature>
<evidence type="ECO:0000313" key="2">
    <source>
        <dbReference type="EMBL" id="KAL0957564.1"/>
    </source>
</evidence>
<protein>
    <submittedName>
        <fullName evidence="2">Uncharacterized protein</fullName>
    </submittedName>
</protein>
<accession>A0ABR3JPM9</accession>
<proteinExistence type="predicted"/>
<name>A0ABR3JPM9_9AGAR</name>
<comment type="caution">
    <text evidence="2">The sequence shown here is derived from an EMBL/GenBank/DDBJ whole genome shotgun (WGS) entry which is preliminary data.</text>
</comment>
<sequence>MRPTEDTCERENTECVLYEDHRPLLREISRDIVPPEILDTPKRVNALIEFLRLSGAYSRAGFIRNPRAAPKFEEETDVPEDDDDEIGEG</sequence>
<feature type="compositionally biased region" description="Acidic residues" evidence="1">
    <location>
        <begin position="74"/>
        <end position="89"/>
    </location>
</feature>